<feature type="compositionally biased region" description="Basic and acidic residues" evidence="1">
    <location>
        <begin position="250"/>
        <end position="269"/>
    </location>
</feature>
<dbReference type="Proteomes" id="UP000789595">
    <property type="component" value="Unassembled WGS sequence"/>
</dbReference>
<gene>
    <name evidence="2" type="ORF">PECAL_4P24020</name>
</gene>
<dbReference type="InterPro" id="IPR011989">
    <property type="entry name" value="ARM-like"/>
</dbReference>
<comment type="caution">
    <text evidence="2">The sequence shown here is derived from an EMBL/GenBank/DDBJ whole genome shotgun (WGS) entry which is preliminary data.</text>
</comment>
<accession>A0A8J2SQ86</accession>
<dbReference type="AlphaFoldDB" id="A0A8J2SQ86"/>
<keyword evidence="3" id="KW-1185">Reference proteome</keyword>
<evidence type="ECO:0000313" key="2">
    <source>
        <dbReference type="EMBL" id="CAH0375081.1"/>
    </source>
</evidence>
<evidence type="ECO:0000256" key="1">
    <source>
        <dbReference type="SAM" id="MobiDB-lite"/>
    </source>
</evidence>
<organism evidence="2 3">
    <name type="scientific">Pelagomonas calceolata</name>
    <dbReference type="NCBI Taxonomy" id="35677"/>
    <lineage>
        <taxon>Eukaryota</taxon>
        <taxon>Sar</taxon>
        <taxon>Stramenopiles</taxon>
        <taxon>Ochrophyta</taxon>
        <taxon>Pelagophyceae</taxon>
        <taxon>Pelagomonadales</taxon>
        <taxon>Pelagomonadaceae</taxon>
        <taxon>Pelagomonas</taxon>
    </lineage>
</organism>
<reference evidence="2" key="1">
    <citation type="submission" date="2021-11" db="EMBL/GenBank/DDBJ databases">
        <authorList>
            <consortium name="Genoscope - CEA"/>
            <person name="William W."/>
        </authorList>
    </citation>
    <scope>NUCLEOTIDE SEQUENCE</scope>
</reference>
<dbReference type="EMBL" id="CAKKNE010000004">
    <property type="protein sequence ID" value="CAH0375081.1"/>
    <property type="molecule type" value="Genomic_DNA"/>
</dbReference>
<evidence type="ECO:0000313" key="3">
    <source>
        <dbReference type="Proteomes" id="UP000789595"/>
    </source>
</evidence>
<sequence length="269" mass="27557">MATPPILDDAAPGDAPDEDAAALLAWPEICDLMNLQAPDAWRPRHAAVLAVRRRARDEGGLDGRPPDLFSFLAKESRDLRSASARAALEALGDLLLAGVPPATAEDAEAVVASLLARATHELKFLAAAARRALHALAATGDAAALDAVVKHCAAGSKARKTLAAETATRLLLAGADPCADAPPGGARFTATCGAALQVATRDRAAATALLRALAPAPDRDAFAEASAEALGAGDSSALVALRFPAKPKRAAGDRKRVPLRERMAAARGN</sequence>
<name>A0A8J2SQ86_9STRA</name>
<proteinExistence type="predicted"/>
<protein>
    <submittedName>
        <fullName evidence="2">Uncharacterized protein</fullName>
    </submittedName>
</protein>
<dbReference type="Gene3D" id="1.25.10.10">
    <property type="entry name" value="Leucine-rich Repeat Variant"/>
    <property type="match status" value="1"/>
</dbReference>
<feature type="region of interest" description="Disordered" evidence="1">
    <location>
        <begin position="247"/>
        <end position="269"/>
    </location>
</feature>